<organism evidence="1 2">
    <name type="scientific">Armillaria ostoyae</name>
    <name type="common">Armillaria root rot fungus</name>
    <dbReference type="NCBI Taxonomy" id="47428"/>
    <lineage>
        <taxon>Eukaryota</taxon>
        <taxon>Fungi</taxon>
        <taxon>Dikarya</taxon>
        <taxon>Basidiomycota</taxon>
        <taxon>Agaricomycotina</taxon>
        <taxon>Agaricomycetes</taxon>
        <taxon>Agaricomycetidae</taxon>
        <taxon>Agaricales</taxon>
        <taxon>Marasmiineae</taxon>
        <taxon>Physalacriaceae</taxon>
        <taxon>Armillaria</taxon>
    </lineage>
</organism>
<sequence length="256" mass="29672">MSEKIRYNLPDFHILEPQFSCHYRARSEIISTDVAPLLTENCPTCGFPSRLNLKNDNKQVLGILRAEQPLLEYDHHQNIATLDGHLLSLHQSLSRLESLTTLIKTQIDTTSTEKEQLESICAPIRWLPRDILLEIFSLSFRQEDARYYPWTLGHICHWWRDIVHSSPTLWLVFLLYPPYNPKIVETLLQCSGNRDVLLSMYISTQHYGSIHNLTILDHIMSLCHRWSTLELHADEPPGSVRSEFADLSIHHPISSK</sequence>
<dbReference type="OMA" id="FAHICCA"/>
<protein>
    <recommendedName>
        <fullName evidence="3">F-box domain-containing protein</fullName>
    </recommendedName>
</protein>
<dbReference type="EMBL" id="FUEG01000031">
    <property type="protein sequence ID" value="SJL15880.1"/>
    <property type="molecule type" value="Genomic_DNA"/>
</dbReference>
<dbReference type="Proteomes" id="UP000219338">
    <property type="component" value="Unassembled WGS sequence"/>
</dbReference>
<reference evidence="2" key="1">
    <citation type="journal article" date="2017" name="Nat. Ecol. Evol.">
        <title>Genome expansion and lineage-specific genetic innovations in the forest pathogenic fungi Armillaria.</title>
        <authorList>
            <person name="Sipos G."/>
            <person name="Prasanna A.N."/>
            <person name="Walter M.C."/>
            <person name="O'Connor E."/>
            <person name="Balint B."/>
            <person name="Krizsan K."/>
            <person name="Kiss B."/>
            <person name="Hess J."/>
            <person name="Varga T."/>
            <person name="Slot J."/>
            <person name="Riley R."/>
            <person name="Boka B."/>
            <person name="Rigling D."/>
            <person name="Barry K."/>
            <person name="Lee J."/>
            <person name="Mihaltcheva S."/>
            <person name="LaButti K."/>
            <person name="Lipzen A."/>
            <person name="Waldron R."/>
            <person name="Moloney N.M."/>
            <person name="Sperisen C."/>
            <person name="Kredics L."/>
            <person name="Vagvoelgyi C."/>
            <person name="Patrignani A."/>
            <person name="Fitzpatrick D."/>
            <person name="Nagy I."/>
            <person name="Doyle S."/>
            <person name="Anderson J.B."/>
            <person name="Grigoriev I.V."/>
            <person name="Gueldener U."/>
            <person name="Muensterkoetter M."/>
            <person name="Nagy L.G."/>
        </authorList>
    </citation>
    <scope>NUCLEOTIDE SEQUENCE [LARGE SCALE GENOMIC DNA]</scope>
    <source>
        <strain evidence="2">C18/9</strain>
    </source>
</reference>
<name>A0A284S4F2_ARMOS</name>
<evidence type="ECO:0000313" key="1">
    <source>
        <dbReference type="EMBL" id="SJL15880.1"/>
    </source>
</evidence>
<evidence type="ECO:0008006" key="3">
    <source>
        <dbReference type="Google" id="ProtNLM"/>
    </source>
</evidence>
<dbReference type="OrthoDB" id="3051796at2759"/>
<keyword evidence="2" id="KW-1185">Reference proteome</keyword>
<dbReference type="AlphaFoldDB" id="A0A284S4F2"/>
<proteinExistence type="predicted"/>
<accession>A0A284S4F2</accession>
<gene>
    <name evidence="1" type="ORF">ARMOST_19388</name>
</gene>
<evidence type="ECO:0000313" key="2">
    <source>
        <dbReference type="Proteomes" id="UP000219338"/>
    </source>
</evidence>
<dbReference type="STRING" id="47428.A0A284S4F2"/>